<feature type="region of interest" description="Disordered" evidence="1">
    <location>
        <begin position="78"/>
        <end position="100"/>
    </location>
</feature>
<proteinExistence type="predicted"/>
<reference evidence="2 3" key="1">
    <citation type="journal article" date="2014" name="Agronomy (Basel)">
        <title>A Draft Genome Sequence for Ensete ventricosum, the Drought-Tolerant Tree Against Hunger.</title>
        <authorList>
            <person name="Harrison J."/>
            <person name="Moore K.A."/>
            <person name="Paszkiewicz K."/>
            <person name="Jones T."/>
            <person name="Grant M."/>
            <person name="Ambacheew D."/>
            <person name="Muzemil S."/>
            <person name="Studholme D.J."/>
        </authorList>
    </citation>
    <scope>NUCLEOTIDE SEQUENCE [LARGE SCALE GENOMIC DNA]</scope>
</reference>
<evidence type="ECO:0000256" key="1">
    <source>
        <dbReference type="SAM" id="MobiDB-lite"/>
    </source>
</evidence>
<organism evidence="2 3">
    <name type="scientific">Ensete ventricosum</name>
    <name type="common">Abyssinian banana</name>
    <name type="synonym">Musa ensete</name>
    <dbReference type="NCBI Taxonomy" id="4639"/>
    <lineage>
        <taxon>Eukaryota</taxon>
        <taxon>Viridiplantae</taxon>
        <taxon>Streptophyta</taxon>
        <taxon>Embryophyta</taxon>
        <taxon>Tracheophyta</taxon>
        <taxon>Spermatophyta</taxon>
        <taxon>Magnoliopsida</taxon>
        <taxon>Liliopsida</taxon>
        <taxon>Zingiberales</taxon>
        <taxon>Musaceae</taxon>
        <taxon>Ensete</taxon>
    </lineage>
</organism>
<accession>A0A426YDF8</accession>
<dbReference type="Proteomes" id="UP000287651">
    <property type="component" value="Unassembled WGS sequence"/>
</dbReference>
<comment type="caution">
    <text evidence="2">The sequence shown here is derived from an EMBL/GenBank/DDBJ whole genome shotgun (WGS) entry which is preliminary data.</text>
</comment>
<dbReference type="AlphaFoldDB" id="A0A426YDF8"/>
<gene>
    <name evidence="2" type="ORF">B296_00025847</name>
</gene>
<evidence type="ECO:0000313" key="3">
    <source>
        <dbReference type="Proteomes" id="UP000287651"/>
    </source>
</evidence>
<name>A0A426YDF8_ENSVE</name>
<evidence type="ECO:0000313" key="2">
    <source>
        <dbReference type="EMBL" id="RRT49720.1"/>
    </source>
</evidence>
<protein>
    <submittedName>
        <fullName evidence="2">Uncharacterized protein</fullName>
    </submittedName>
</protein>
<feature type="region of interest" description="Disordered" evidence="1">
    <location>
        <begin position="22"/>
        <end position="64"/>
    </location>
</feature>
<dbReference type="EMBL" id="AMZH03013157">
    <property type="protein sequence ID" value="RRT49720.1"/>
    <property type="molecule type" value="Genomic_DNA"/>
</dbReference>
<sequence>MISATHVIFPLRFPNSGIRTKVAGHGQAPCKGGRPRPGHLQRGGRLWPDRRGSRSRVTGYSHLQPRSKGCCQRLADGRAQEGSLRVEASPARAVARKSGH</sequence>